<feature type="transmembrane region" description="Helical" evidence="2">
    <location>
        <begin position="61"/>
        <end position="91"/>
    </location>
</feature>
<accession>A0ABN9W6Z1</accession>
<gene>
    <name evidence="3" type="ORF">PCOR1329_LOCUS63857</name>
</gene>
<evidence type="ECO:0000256" key="1">
    <source>
        <dbReference type="SAM" id="MobiDB-lite"/>
    </source>
</evidence>
<keyword evidence="4" id="KW-1185">Reference proteome</keyword>
<dbReference type="EMBL" id="CAUYUJ010018122">
    <property type="protein sequence ID" value="CAK0880832.1"/>
    <property type="molecule type" value="Genomic_DNA"/>
</dbReference>
<evidence type="ECO:0000313" key="4">
    <source>
        <dbReference type="Proteomes" id="UP001189429"/>
    </source>
</evidence>
<evidence type="ECO:0000313" key="3">
    <source>
        <dbReference type="EMBL" id="CAK0880832.1"/>
    </source>
</evidence>
<feature type="non-terminal residue" evidence="3">
    <location>
        <position position="1"/>
    </location>
</feature>
<comment type="caution">
    <text evidence="3">The sequence shown here is derived from an EMBL/GenBank/DDBJ whole genome shotgun (WGS) entry which is preliminary data.</text>
</comment>
<evidence type="ECO:0000256" key="2">
    <source>
        <dbReference type="SAM" id="Phobius"/>
    </source>
</evidence>
<organism evidence="3 4">
    <name type="scientific">Prorocentrum cordatum</name>
    <dbReference type="NCBI Taxonomy" id="2364126"/>
    <lineage>
        <taxon>Eukaryota</taxon>
        <taxon>Sar</taxon>
        <taxon>Alveolata</taxon>
        <taxon>Dinophyceae</taxon>
        <taxon>Prorocentrales</taxon>
        <taxon>Prorocentraceae</taxon>
        <taxon>Prorocentrum</taxon>
    </lineage>
</organism>
<feature type="transmembrane region" description="Helical" evidence="2">
    <location>
        <begin position="103"/>
        <end position="122"/>
    </location>
</feature>
<feature type="non-terminal residue" evidence="3">
    <location>
        <position position="237"/>
    </location>
</feature>
<sequence length="237" mass="24852">VERRADMAAARPARAARPPGPTVLETAPLQPATKARCQQVYEEFVEWAAGRALDTLGQVGVALALWLGVLYLGGGALSAGSWGCAAATYFAGLDKGGASPAAAHAHVPYVVVATIVAAMLAMRKRESALAVLLILEHLRLGETSRIRSVYLAPPVARVSGAAHGCIAPRAAETERESKTGEFAESLSLDLWRQTALGLALKLMVAHRLGAEWWAAQRRFAGAGSPRAAPLFAAALRA</sequence>
<feature type="compositionally biased region" description="Low complexity" evidence="1">
    <location>
        <begin position="7"/>
        <end position="17"/>
    </location>
</feature>
<keyword evidence="2" id="KW-1133">Transmembrane helix</keyword>
<keyword evidence="2" id="KW-0472">Membrane</keyword>
<dbReference type="Proteomes" id="UP001189429">
    <property type="component" value="Unassembled WGS sequence"/>
</dbReference>
<reference evidence="3" key="1">
    <citation type="submission" date="2023-10" db="EMBL/GenBank/DDBJ databases">
        <authorList>
            <person name="Chen Y."/>
            <person name="Shah S."/>
            <person name="Dougan E. K."/>
            <person name="Thang M."/>
            <person name="Chan C."/>
        </authorList>
    </citation>
    <scope>NUCLEOTIDE SEQUENCE [LARGE SCALE GENOMIC DNA]</scope>
</reference>
<name>A0ABN9W6Z1_9DINO</name>
<protein>
    <submittedName>
        <fullName evidence="3">Uncharacterized protein</fullName>
    </submittedName>
</protein>
<keyword evidence="2" id="KW-0812">Transmembrane</keyword>
<feature type="region of interest" description="Disordered" evidence="1">
    <location>
        <begin position="1"/>
        <end position="24"/>
    </location>
</feature>
<proteinExistence type="predicted"/>